<keyword evidence="1" id="KW-1133">Transmembrane helix</keyword>
<proteinExistence type="predicted"/>
<dbReference type="PANTHER" id="PTHR37162:SF1">
    <property type="entry name" value="BED-TYPE DOMAIN-CONTAINING PROTEIN"/>
    <property type="match status" value="1"/>
</dbReference>
<keyword evidence="1" id="KW-0472">Membrane</keyword>
<evidence type="ECO:0008006" key="4">
    <source>
        <dbReference type="Google" id="ProtNLM"/>
    </source>
</evidence>
<reference evidence="2" key="1">
    <citation type="journal article" date="2023" name="Insect Mol. Biol.">
        <title>Genome sequencing provides insights into the evolution of gene families encoding plant cell wall-degrading enzymes in longhorned beetles.</title>
        <authorList>
            <person name="Shin N.R."/>
            <person name="Okamura Y."/>
            <person name="Kirsch R."/>
            <person name="Pauchet Y."/>
        </authorList>
    </citation>
    <scope>NUCLEOTIDE SEQUENCE</scope>
    <source>
        <strain evidence="2">RBIC_L_NR</strain>
    </source>
</reference>
<protein>
    <recommendedName>
        <fullName evidence="4">DUF4371 domain-containing protein</fullName>
    </recommendedName>
</protein>
<name>A0AAV8ZVB1_9CUCU</name>
<keyword evidence="1" id="KW-0812">Transmembrane</keyword>
<evidence type="ECO:0000313" key="2">
    <source>
        <dbReference type="EMBL" id="KAJ8970974.1"/>
    </source>
</evidence>
<feature type="transmembrane region" description="Helical" evidence="1">
    <location>
        <begin position="106"/>
        <end position="127"/>
    </location>
</feature>
<dbReference type="EMBL" id="JANEYF010000277">
    <property type="protein sequence ID" value="KAJ8970974.1"/>
    <property type="molecule type" value="Genomic_DNA"/>
</dbReference>
<keyword evidence="3" id="KW-1185">Reference proteome</keyword>
<gene>
    <name evidence="2" type="ORF">NQ314_000948</name>
</gene>
<sequence>MSEKPSISLSAKRAEIKTCAFMVEHNLSFSVMHHFVDLLKDCYPDSKILQEVQLKPTKAKALVKNVIAESQTITLCEKLKNVMFSILIDESTDVSAVQTLCIVVRWLFLLSLFILILFLFLLNCMFFTQILR</sequence>
<evidence type="ECO:0000313" key="3">
    <source>
        <dbReference type="Proteomes" id="UP001162156"/>
    </source>
</evidence>
<evidence type="ECO:0000256" key="1">
    <source>
        <dbReference type="SAM" id="Phobius"/>
    </source>
</evidence>
<dbReference type="PANTHER" id="PTHR37162">
    <property type="entry name" value="HAT FAMILY DIMERISATION DOMAINCONTAINING PROTEIN-RELATED"/>
    <property type="match status" value="1"/>
</dbReference>
<dbReference type="Proteomes" id="UP001162156">
    <property type="component" value="Unassembled WGS sequence"/>
</dbReference>
<comment type="caution">
    <text evidence="2">The sequence shown here is derived from an EMBL/GenBank/DDBJ whole genome shotgun (WGS) entry which is preliminary data.</text>
</comment>
<organism evidence="2 3">
    <name type="scientific">Rhamnusium bicolor</name>
    <dbReference type="NCBI Taxonomy" id="1586634"/>
    <lineage>
        <taxon>Eukaryota</taxon>
        <taxon>Metazoa</taxon>
        <taxon>Ecdysozoa</taxon>
        <taxon>Arthropoda</taxon>
        <taxon>Hexapoda</taxon>
        <taxon>Insecta</taxon>
        <taxon>Pterygota</taxon>
        <taxon>Neoptera</taxon>
        <taxon>Endopterygota</taxon>
        <taxon>Coleoptera</taxon>
        <taxon>Polyphaga</taxon>
        <taxon>Cucujiformia</taxon>
        <taxon>Chrysomeloidea</taxon>
        <taxon>Cerambycidae</taxon>
        <taxon>Lepturinae</taxon>
        <taxon>Rhagiini</taxon>
        <taxon>Rhamnusium</taxon>
    </lineage>
</organism>
<accession>A0AAV8ZVB1</accession>
<dbReference type="AlphaFoldDB" id="A0AAV8ZVB1"/>